<evidence type="ECO:0008006" key="4">
    <source>
        <dbReference type="Google" id="ProtNLM"/>
    </source>
</evidence>
<name>A0ABW4SSK4_9ACTN</name>
<evidence type="ECO:0000313" key="2">
    <source>
        <dbReference type="EMBL" id="MFD1932476.1"/>
    </source>
</evidence>
<proteinExistence type="predicted"/>
<feature type="chain" id="PRO_5046676141" description="Serine hydrolase" evidence="1">
    <location>
        <begin position="24"/>
        <end position="284"/>
    </location>
</feature>
<dbReference type="InterPro" id="IPR012338">
    <property type="entry name" value="Beta-lactam/transpept-like"/>
</dbReference>
<dbReference type="RefSeq" id="WP_379572533.1">
    <property type="nucleotide sequence ID" value="NZ_JBHUFV010000020.1"/>
</dbReference>
<dbReference type="Gene3D" id="3.40.710.10">
    <property type="entry name" value="DD-peptidase/beta-lactamase superfamily"/>
    <property type="match status" value="1"/>
</dbReference>
<evidence type="ECO:0000313" key="3">
    <source>
        <dbReference type="Proteomes" id="UP001597368"/>
    </source>
</evidence>
<keyword evidence="1" id="KW-0732">Signal</keyword>
<comment type="caution">
    <text evidence="2">The sequence shown here is derived from an EMBL/GenBank/DDBJ whole genome shotgun (WGS) entry which is preliminary data.</text>
</comment>
<organism evidence="2 3">
    <name type="scientific">Nonomuraea mangrovi</name>
    <dbReference type="NCBI Taxonomy" id="2316207"/>
    <lineage>
        <taxon>Bacteria</taxon>
        <taxon>Bacillati</taxon>
        <taxon>Actinomycetota</taxon>
        <taxon>Actinomycetes</taxon>
        <taxon>Streptosporangiales</taxon>
        <taxon>Streptosporangiaceae</taxon>
        <taxon>Nonomuraea</taxon>
    </lineage>
</organism>
<gene>
    <name evidence="2" type="ORF">ACFSKW_13420</name>
</gene>
<protein>
    <recommendedName>
        <fullName evidence="4">Serine hydrolase</fullName>
    </recommendedName>
</protein>
<dbReference type="EMBL" id="JBHUFV010000020">
    <property type="protein sequence ID" value="MFD1932476.1"/>
    <property type="molecule type" value="Genomic_DNA"/>
</dbReference>
<keyword evidence="3" id="KW-1185">Reference proteome</keyword>
<dbReference type="Proteomes" id="UP001597368">
    <property type="component" value="Unassembled WGS sequence"/>
</dbReference>
<sequence length="284" mass="30539">MRTKRWAAVAAAVPLLIATPALAEAPPKVPAGTTAGYVVFDRVAGKIVAHRLAHRAFRSASVIKILIAIDFLERTAKPTVRDLATLKVMLRSSDDDAASALWDRGGKGKIVTRMARKLGLADTSPPPAAKPGFWGYTSLSAYDVARTYRYLMDRADAKVRDLVIGHLRQATPCGTDGFDQYFGIPRALPKPWAVKQGWSGFGAVPPVRCSPTGAGGPLITPQSQARLPLVPDLGRPVLHTTGLVGKGDRLIFVLLTAHPAGGRWNDSVKRTTTLARDLYRSVSM</sequence>
<reference evidence="3" key="1">
    <citation type="journal article" date="2019" name="Int. J. Syst. Evol. Microbiol.">
        <title>The Global Catalogue of Microorganisms (GCM) 10K type strain sequencing project: providing services to taxonomists for standard genome sequencing and annotation.</title>
        <authorList>
            <consortium name="The Broad Institute Genomics Platform"/>
            <consortium name="The Broad Institute Genome Sequencing Center for Infectious Disease"/>
            <person name="Wu L."/>
            <person name="Ma J."/>
        </authorList>
    </citation>
    <scope>NUCLEOTIDE SEQUENCE [LARGE SCALE GENOMIC DNA]</scope>
    <source>
        <strain evidence="3">ICMP 6774ER</strain>
    </source>
</reference>
<feature type="signal peptide" evidence="1">
    <location>
        <begin position="1"/>
        <end position="23"/>
    </location>
</feature>
<dbReference type="SUPFAM" id="SSF56601">
    <property type="entry name" value="beta-lactamase/transpeptidase-like"/>
    <property type="match status" value="1"/>
</dbReference>
<accession>A0ABW4SSK4</accession>
<evidence type="ECO:0000256" key="1">
    <source>
        <dbReference type="SAM" id="SignalP"/>
    </source>
</evidence>